<proteinExistence type="inferred from homology"/>
<dbReference type="PANTHER" id="PTHR46949:SF1">
    <property type="entry name" value="AT07979P2"/>
    <property type="match status" value="1"/>
</dbReference>
<feature type="compositionally biased region" description="Low complexity" evidence="2">
    <location>
        <begin position="71"/>
        <end position="80"/>
    </location>
</feature>
<reference evidence="3 4" key="1">
    <citation type="submission" date="2024-08" db="EMBL/GenBank/DDBJ databases">
        <authorList>
            <person name="Cucini C."/>
            <person name="Frati F."/>
        </authorList>
    </citation>
    <scope>NUCLEOTIDE SEQUENCE [LARGE SCALE GENOMIC DNA]</scope>
</reference>
<comment type="similarity">
    <text evidence="1">Belongs to the FAM89 family.</text>
</comment>
<feature type="compositionally biased region" description="Low complexity" evidence="2">
    <location>
        <begin position="97"/>
        <end position="110"/>
    </location>
</feature>
<gene>
    <name evidence="3" type="ORF">ODALV1_LOCUS21643</name>
</gene>
<dbReference type="PANTHER" id="PTHR46949">
    <property type="entry name" value="LEUCINE REPEAT ADAPTER PROTEIN 25"/>
    <property type="match status" value="1"/>
</dbReference>
<evidence type="ECO:0000313" key="4">
    <source>
        <dbReference type="Proteomes" id="UP001642540"/>
    </source>
</evidence>
<organism evidence="3 4">
    <name type="scientific">Orchesella dallaii</name>
    <dbReference type="NCBI Taxonomy" id="48710"/>
    <lineage>
        <taxon>Eukaryota</taxon>
        <taxon>Metazoa</taxon>
        <taxon>Ecdysozoa</taxon>
        <taxon>Arthropoda</taxon>
        <taxon>Hexapoda</taxon>
        <taxon>Collembola</taxon>
        <taxon>Entomobryomorpha</taxon>
        <taxon>Entomobryoidea</taxon>
        <taxon>Orchesellidae</taxon>
        <taxon>Orchesellinae</taxon>
        <taxon>Orchesella</taxon>
    </lineage>
</organism>
<evidence type="ECO:0000256" key="1">
    <source>
        <dbReference type="ARBA" id="ARBA00038125"/>
    </source>
</evidence>
<accession>A0ABP1RFF5</accession>
<sequence length="289" mass="31284">MNSSITSMLHLHGLPPLPRSLSGYVQNQQPVQMHGSPQNFPSHPQQFLSKSGHGIGRPAPIPPPRPHSRRSSSSGSSFRASPEHVSARSVISASEGLRSSPRSLSSSPHSPHMDSGLGRSSADSFSEPRAFVRVVKSYVRDTNQPATDSNLDVQLAQLKKDMQHLRQQDMALLGHLLQIHQGIQDLKNALVPPPQPAPSMPMFHSTPPSYGQGSLYSNPPPPRHARKMHPSPISRGAKLFAKRAAAEKMMSDADLGLSNMGAVGSSHPEEDEDSDSASSLEYRPTKSNF</sequence>
<protein>
    <submittedName>
        <fullName evidence="3">Uncharacterized protein</fullName>
    </submittedName>
</protein>
<feature type="compositionally biased region" description="Polar residues" evidence="2">
    <location>
        <begin position="31"/>
        <end position="49"/>
    </location>
</feature>
<dbReference type="EMBL" id="CAXLJM020000072">
    <property type="protein sequence ID" value="CAL8126984.1"/>
    <property type="molecule type" value="Genomic_DNA"/>
</dbReference>
<evidence type="ECO:0000313" key="3">
    <source>
        <dbReference type="EMBL" id="CAL8126984.1"/>
    </source>
</evidence>
<keyword evidence="4" id="KW-1185">Reference proteome</keyword>
<feature type="region of interest" description="Disordered" evidence="2">
    <location>
        <begin position="257"/>
        <end position="289"/>
    </location>
</feature>
<feature type="region of interest" description="Disordered" evidence="2">
    <location>
        <begin position="209"/>
        <end position="232"/>
    </location>
</feature>
<comment type="caution">
    <text evidence="3">The sequence shown here is derived from an EMBL/GenBank/DDBJ whole genome shotgun (WGS) entry which is preliminary data.</text>
</comment>
<name>A0ABP1RFF5_9HEXA</name>
<dbReference type="Proteomes" id="UP001642540">
    <property type="component" value="Unassembled WGS sequence"/>
</dbReference>
<feature type="region of interest" description="Disordered" evidence="2">
    <location>
        <begin position="31"/>
        <end position="125"/>
    </location>
</feature>
<evidence type="ECO:0000256" key="2">
    <source>
        <dbReference type="SAM" id="MobiDB-lite"/>
    </source>
</evidence>